<keyword evidence="2" id="KW-1185">Reference proteome</keyword>
<name>A0ACC2DDY6_DIPCM</name>
<reference evidence="2" key="1">
    <citation type="journal article" date="2024" name="Proc. Natl. Acad. Sci. U.S.A.">
        <title>Extraordinary preservation of gene collinearity over three hundred million years revealed in homosporous lycophytes.</title>
        <authorList>
            <person name="Li C."/>
            <person name="Wickell D."/>
            <person name="Kuo L.Y."/>
            <person name="Chen X."/>
            <person name="Nie B."/>
            <person name="Liao X."/>
            <person name="Peng D."/>
            <person name="Ji J."/>
            <person name="Jenkins J."/>
            <person name="Williams M."/>
            <person name="Shu S."/>
            <person name="Plott C."/>
            <person name="Barry K."/>
            <person name="Rajasekar S."/>
            <person name="Grimwood J."/>
            <person name="Han X."/>
            <person name="Sun S."/>
            <person name="Hou Z."/>
            <person name="He W."/>
            <person name="Dai G."/>
            <person name="Sun C."/>
            <person name="Schmutz J."/>
            <person name="Leebens-Mack J.H."/>
            <person name="Li F.W."/>
            <person name="Wang L."/>
        </authorList>
    </citation>
    <scope>NUCLEOTIDE SEQUENCE [LARGE SCALE GENOMIC DNA]</scope>
    <source>
        <strain evidence="2">cv. PW_Plant_1</strain>
    </source>
</reference>
<evidence type="ECO:0000313" key="2">
    <source>
        <dbReference type="Proteomes" id="UP001162992"/>
    </source>
</evidence>
<comment type="caution">
    <text evidence="1">The sequence shown here is derived from an EMBL/GenBank/DDBJ whole genome shotgun (WGS) entry which is preliminary data.</text>
</comment>
<accession>A0ACC2DDY6</accession>
<organism evidence="1 2">
    <name type="scientific">Diphasiastrum complanatum</name>
    <name type="common">Issler's clubmoss</name>
    <name type="synonym">Lycopodium complanatum</name>
    <dbReference type="NCBI Taxonomy" id="34168"/>
    <lineage>
        <taxon>Eukaryota</taxon>
        <taxon>Viridiplantae</taxon>
        <taxon>Streptophyta</taxon>
        <taxon>Embryophyta</taxon>
        <taxon>Tracheophyta</taxon>
        <taxon>Lycopodiopsida</taxon>
        <taxon>Lycopodiales</taxon>
        <taxon>Lycopodiaceae</taxon>
        <taxon>Lycopodioideae</taxon>
        <taxon>Diphasiastrum</taxon>
    </lineage>
</organism>
<evidence type="ECO:0000313" key="1">
    <source>
        <dbReference type="EMBL" id="KAJ7552525.1"/>
    </source>
</evidence>
<sequence length="3272" mass="374371">MNVDLWMGKLWWYKAHPRFRLFLIVDSRLGEVSRAMRNRGVEIYMLDSEYAMTDATSQLSIDMSMTYQDAKKLVILSGIPGPSLVTSICNVHAMMRSYKESILGNPFVTHRELVQWIRLLYMLLERGANMTWSLHYSWQESYADAFDHVESKLAAEKMFHSSFVYNNKALSEFVPGGWPNPLILSEYCKQSMETMVRRDGSYVEFVLMNSLSFQIYMDIIPLAQSENRSAEVHQLLERNKLWAPYFPESLFRFFLDPRVNTFDQLDKSPISQGYFKDIEKVIPHAVFWMMEQTCFSDLNLCLHWLCILSTKLASRFPILDRMITVIKKEIQHPVAMQIHTALEDLKYSKILQILVPQQFLTSNSAVENKVVLWFGKLGALRRTLLQWQTEDEVLNSANGNGYSTEATLIQRSYWHYHEGSDQSRTLMIDRVVIWLYPLLVSLRQVENEVLASDIALWNSDVEKVYAEVHNAHEPFWQSLQISCVDTALLRFWWDTTKNSVRRLVELPELKSSMSKAYQGLIHLGRMVDEALGVQKVSKPLLWKYGGHPWIPHSRELYEQVKHLANLCNSYWGKKQFEKDVDEINPACADKEIRLLTLEGASMIIWLDQEACKSRRSESVDGIGLSPDMVNQETASVFQMLLKKMESEDHKCPKFLGYQVVPGLENGKKVHREFEQTSFDQFPKKSLCSTAMRSFWLDLLPLLDHISVYLDAALLARLLPITAQWLFADKSGEMLAHEVPRIGHVVEYSLKCASRSPLDFVPHQHLLWMLSSKALTMPVRSITHEILFNWHAALWDKTRIVRDKIPQSFSTMAGAAQLFQASKARLLCNAMDTNVPLKDYYGKLTQLRVALAQGWDHAKHIEDVFKDDLARASGVIQQIIFAHHNSFAAKDFQMINVNFNNMHKDIVEGGGDRVARQHLQEVELLLGHSTHTDFIKSLKTWILPCIHLLYGTAWTAINYYDMLSKRGELWVLIGQLRLQLLISGAEVDPNAKYLLRYAHLSDRLVDVELEIKVCRESMLLVRGSANMGCLKKLLQTQNDLHKSRDALRVKLVPRPDAPQFQKLREEICFFWGSLASPDRVNGLVNLLHAQLQKNFDLEYVIKEANTWQENADSFIGVLAEQFSDFRDLVQPIQLGVYEIKFGLSLLLASRLGLETFGDNGGSYKADRYAGILCHLMQYPRNPYLDADKDSGSFEDKMEQKLCFGLPFSEQLLKGASSDTFLSPAIVQLSDDVEKREFIEVELQVAVLRVSLLHMIQQFRFTRVLDKNTMMVLQTMFRRLVELWKKTRSWQLDQELEITESLKLRNSTCTMSRETELEEESFKAMFPNYWNGGEQDKDSLHVINEDAVLSEEDEQRSKTRNWSEPLVLSVQDCLLKDVISTHKQIFMCYSPFVKRNMALVGDDEQMTQAFALSYDTGRTLCTALGHVLPATVDDEVASGHLMKLGTLIHYLSSADSMKNPPSSFNIYKDSNPSEIANMLEPLASLLQRVTNLLIEWPEHPVLMQIAQTIKLLSSISLQSPVMKAVTGLEMILAKAQLWEENASKLYSISAELDELSRWVIRWRKQELASWPTLLDGIYHAHEISADKLWFSLYDLLHQHAEADLKGEIETVIESMEEFMLCSPLGEFRRRLDHVLAFYGQFSYMSFLNCSLFRISLERIRSILFNVYHYYSHFLPILQESLSTSRTAVDTEMKSFIQLYKWEDRSYSSLASSAEKAHRKVIKVMRKYDQLLKRPISEILDQHMSSSSEFQGVQDLDLRQHASIPESRKSLKTLETGDVDVAQTRVEISKKELAERWNKYSMTEMVDLSKSLPLFSTDVIRTFLQHDSVKLSEKISECLGVHIFSDIGCHVWQEGAIILEDLGTAVIVRSAELQNEKNRMVKKKAFIDLLKRLKQIGLSHHKSVIPKDQRAPRSWFLQAPSEYDCWMHIFGDSLSKHYVGLQDLEVCLVESEDVIWKRASAYYFNNLELLGHLEKKSLMYNKDLNLQEVEVSKRYAEHLLYLQQQQREKVYNFSKKLGALMTITTHSRYFVGRDKMDVTFPPQVFVRKWLWKQKILLESLCQVSSETVLFFKTCEGLGTESRNYKTLCSTISSALQSGKGLLDDILVPGNTFHSPENLESSWPIVISEQMVRIIKRNFQMLREMHTTVSKSAAANDQSHKKGVPGLDPLIKLIQKGMKLADKFEEERKKSLKARQGVTHVQQEPIQFLKSYDNVITEILLAIQNVSKINEIQKASHETVEPLDFDEHSEGNFQTWETTLEKFMSALRLDTVYTAALAAVSSAAKISDDSEISEDMRNMLGRQIGCMHVLLEILQVAGLRVLFDYMYMHRAVAKLAYILLNLFISLYSKGFCRAQEEDEPLQESKLENAGGTGMGEGEGMKDVSEDIEQEEQLVGTEKDKATTSEKSHDKLEKGIEMDEDFTGDMFDISEDESSQDTDSENADDEKIESKMGDVDEKDEIVDERFWNSGEDKDVSPPGQEKYEKDAPVSGKDSEDVELRGKENHDEDTTVERDAMDRRGHHDAKKTEREEDNDVEEEDESPNLNEKDAYEEGSGLKPDTEDISETLSLDAAESDGSERGEDEGMNEGSLEGDDAREMDSDENVEVSEAMETTNLSDLEAEGGTEQSHEACNESPNEDEKRTDETAVTAFDKEGEKVEDTQRSDMHKPHENVETMGPRPLEKQLDAMKLDSTNTMPNRISEAQIPDSSEALGAPLESKLDSFHANMSNSESQHLDLPEASRTAAALAVAPDLNTKKSHHKTSTPFQDIPQEPHSLDRLEANPLRNLGDFLKKWKERIRVVEEDTHETNGVEQENGDKVEETGMEYEYVSKEVDSNLQAIGSATEDQTQQSTDLQKEKTTQELDNEVEPIPLDINDGAEELQTIPQSPVKGQAQVYPAKRILGDKGSIDTDMQDSLDEEFNETGRKEVGPSDDFHGDENITESFISIRVQNLEHVKRGETLSRMSRPDKDVQVLRRELETNFMDGINSLESAHLLWQKYEHLTSRLSQELTEQLRLILEPTLATKLQGDYRSGKRINMKKVIPYVASDFRKDKIWLRRTKPSKRQYQVVLAIDDSRSMSESHCGHMALEALITICRAMSQLEIGQMAVASFGEKGNVHLLHAFDQPFTSDAGVQMISQFSFKQDNTIADEPMVDLLHFLTRMLDDASRNATRPSGQNVLQQLVLIIADGRFHEKESLRRVIHEAITRRQLLAFIILDNPRESLLDMQSVSFSGGAPAFSKYLDAFPFPYYILLKDIQALPRTLANLLRQWFELMQQTS</sequence>
<protein>
    <submittedName>
        <fullName evidence="1">Uncharacterized protein</fullName>
    </submittedName>
</protein>
<dbReference type="Proteomes" id="UP001162992">
    <property type="component" value="Chromosome 6"/>
</dbReference>
<gene>
    <name evidence="1" type="ORF">O6H91_06G059100</name>
</gene>
<proteinExistence type="predicted"/>
<dbReference type="EMBL" id="CM055097">
    <property type="protein sequence ID" value="KAJ7552525.1"/>
    <property type="molecule type" value="Genomic_DNA"/>
</dbReference>